<dbReference type="Proteomes" id="UP000198282">
    <property type="component" value="Unassembled WGS sequence"/>
</dbReference>
<proteinExistence type="predicted"/>
<dbReference type="AlphaFoldDB" id="A0A239APC3"/>
<evidence type="ECO:0000313" key="1">
    <source>
        <dbReference type="EMBL" id="SNR97191.1"/>
    </source>
</evidence>
<organism evidence="1 2">
    <name type="scientific">Streptosporangium subroseum</name>
    <dbReference type="NCBI Taxonomy" id="106412"/>
    <lineage>
        <taxon>Bacteria</taxon>
        <taxon>Bacillati</taxon>
        <taxon>Actinomycetota</taxon>
        <taxon>Actinomycetes</taxon>
        <taxon>Streptosporangiales</taxon>
        <taxon>Streptosporangiaceae</taxon>
        <taxon>Streptosporangium</taxon>
    </lineage>
</organism>
<name>A0A239APC3_9ACTN</name>
<dbReference type="EMBL" id="FZOD01000002">
    <property type="protein sequence ID" value="SNR97191.1"/>
    <property type="molecule type" value="Genomic_DNA"/>
</dbReference>
<evidence type="ECO:0000313" key="2">
    <source>
        <dbReference type="Proteomes" id="UP000198282"/>
    </source>
</evidence>
<protein>
    <submittedName>
        <fullName evidence="1">Uncharacterized protein</fullName>
    </submittedName>
</protein>
<keyword evidence="2" id="KW-1185">Reference proteome</keyword>
<sequence length="55" mass="5899">MGVFVVLGSARLTSYAFVNTQPNLAHQPALTAGRVSDIVTYSCLRVPLSSPHARQ</sequence>
<gene>
    <name evidence="1" type="ORF">SAMN05216276_100254</name>
</gene>
<accession>A0A239APC3</accession>
<reference evidence="1 2" key="1">
    <citation type="submission" date="2017-06" db="EMBL/GenBank/DDBJ databases">
        <authorList>
            <person name="Kim H.J."/>
            <person name="Triplett B.A."/>
        </authorList>
    </citation>
    <scope>NUCLEOTIDE SEQUENCE [LARGE SCALE GENOMIC DNA]</scope>
    <source>
        <strain evidence="1 2">CGMCC 4.2132</strain>
    </source>
</reference>